<dbReference type="SUPFAM" id="SSF100950">
    <property type="entry name" value="NagB/RpiA/CoA transferase-like"/>
    <property type="match status" value="1"/>
</dbReference>
<dbReference type="GO" id="GO:0006043">
    <property type="term" value="P:glucosamine catabolic process"/>
    <property type="evidence" value="ECO:0007669"/>
    <property type="project" value="TreeGrafter"/>
</dbReference>
<evidence type="ECO:0000256" key="2">
    <source>
        <dbReference type="ARBA" id="ARBA00023277"/>
    </source>
</evidence>
<evidence type="ECO:0000313" key="4">
    <source>
        <dbReference type="EMBL" id="AKS32063.1"/>
    </source>
</evidence>
<dbReference type="PANTHER" id="PTHR11280:SF5">
    <property type="entry name" value="GLUCOSAMINE-6-PHOSPHATE ISOMERASE"/>
    <property type="match status" value="1"/>
</dbReference>
<evidence type="ECO:0000313" key="5">
    <source>
        <dbReference type="Proteomes" id="UP000062255"/>
    </source>
</evidence>
<dbReference type="CDD" id="cd01399">
    <property type="entry name" value="GlcN6P_deaminase"/>
    <property type="match status" value="1"/>
</dbReference>
<dbReference type="Pfam" id="PF01182">
    <property type="entry name" value="Glucosamine_iso"/>
    <property type="match status" value="1"/>
</dbReference>
<sequence length="256" mass="26989">MTPVVPPGVPPVVEVTTDATAAGEAVATRIAALIRTKPDAVIGVATGSSPMPVYAALARYVEAGLNVTRVTWCALDEYLGLPPHHPQSYRTVLEHALVEPLHVDPAMLRVPDGTAADPDRAAGAYERFLAATGVDLQILGIGRNGHIGFNEPGTPFASTTHRARLTESTRKANARFFTDAASVPPECLTQGLATIMRARQIELIAAGEEKADAVARALYGPVTEQCPASVLQRHADVRVTLDVAAASRLVSPSGHR</sequence>
<dbReference type="InterPro" id="IPR004547">
    <property type="entry name" value="Glucosamine6P_isomerase"/>
</dbReference>
<protein>
    <submittedName>
        <fullName evidence="4">Multidrug transporter</fullName>
    </submittedName>
</protein>
<keyword evidence="2" id="KW-0119">Carbohydrate metabolism</keyword>
<accession>A0A0K0X424</accession>
<evidence type="ECO:0000256" key="1">
    <source>
        <dbReference type="ARBA" id="ARBA00022801"/>
    </source>
</evidence>
<evidence type="ECO:0000259" key="3">
    <source>
        <dbReference type="Pfam" id="PF01182"/>
    </source>
</evidence>
<dbReference type="PROSITE" id="PS01161">
    <property type="entry name" value="GLC_GALNAC_ISOMERASE"/>
    <property type="match status" value="1"/>
</dbReference>
<reference evidence="4 5" key="1">
    <citation type="submission" date="2015-07" db="EMBL/GenBank/DDBJ databases">
        <title>Complete genome sequence of Mycobacterium goodii X7B, a facultative thermophilic biodesulfurizing bacterium.</title>
        <authorList>
            <person name="Yu B."/>
            <person name="Li F."/>
            <person name="Xu P."/>
        </authorList>
    </citation>
    <scope>NUCLEOTIDE SEQUENCE [LARGE SCALE GENOMIC DNA]</scope>
    <source>
        <strain evidence="4 5">X7B</strain>
    </source>
</reference>
<dbReference type="EMBL" id="CP012150">
    <property type="protein sequence ID" value="AKS32063.1"/>
    <property type="molecule type" value="Genomic_DNA"/>
</dbReference>
<dbReference type="GO" id="GO:0042802">
    <property type="term" value="F:identical protein binding"/>
    <property type="evidence" value="ECO:0007669"/>
    <property type="project" value="TreeGrafter"/>
</dbReference>
<dbReference type="OrthoDB" id="9791139at2"/>
<dbReference type="GO" id="GO:0005737">
    <property type="term" value="C:cytoplasm"/>
    <property type="evidence" value="ECO:0007669"/>
    <property type="project" value="TreeGrafter"/>
</dbReference>
<dbReference type="Gene3D" id="3.40.50.1360">
    <property type="match status" value="1"/>
</dbReference>
<proteinExistence type="predicted"/>
<dbReference type="InterPro" id="IPR006148">
    <property type="entry name" value="Glc/Gal-6P_isomerase"/>
</dbReference>
<dbReference type="GO" id="GO:0006046">
    <property type="term" value="P:N-acetylglucosamine catabolic process"/>
    <property type="evidence" value="ECO:0007669"/>
    <property type="project" value="TreeGrafter"/>
</dbReference>
<dbReference type="GO" id="GO:0005975">
    <property type="term" value="P:carbohydrate metabolic process"/>
    <property type="evidence" value="ECO:0007669"/>
    <property type="project" value="InterPro"/>
</dbReference>
<dbReference type="InterPro" id="IPR018321">
    <property type="entry name" value="Glucosamine6P_isomerase_CS"/>
</dbReference>
<dbReference type="STRING" id="134601.AFA91_09500"/>
<organism evidence="4 5">
    <name type="scientific">Mycolicibacterium goodii</name>
    <name type="common">Mycobacterium goodii</name>
    <dbReference type="NCBI Taxonomy" id="134601"/>
    <lineage>
        <taxon>Bacteria</taxon>
        <taxon>Bacillati</taxon>
        <taxon>Actinomycetota</taxon>
        <taxon>Actinomycetes</taxon>
        <taxon>Mycobacteriales</taxon>
        <taxon>Mycobacteriaceae</taxon>
        <taxon>Mycolicibacterium</taxon>
    </lineage>
</organism>
<dbReference type="AlphaFoldDB" id="A0A0K0X424"/>
<dbReference type="KEGG" id="mgo:AFA91_09500"/>
<gene>
    <name evidence="4" type="ORF">AFA91_09500</name>
</gene>
<name>A0A0K0X424_MYCGD</name>
<dbReference type="GO" id="GO:0004342">
    <property type="term" value="F:glucosamine-6-phosphate deaminase activity"/>
    <property type="evidence" value="ECO:0007669"/>
    <property type="project" value="InterPro"/>
</dbReference>
<dbReference type="PANTHER" id="PTHR11280">
    <property type="entry name" value="GLUCOSAMINE-6-PHOSPHATE ISOMERASE"/>
    <property type="match status" value="1"/>
</dbReference>
<dbReference type="InterPro" id="IPR037171">
    <property type="entry name" value="NagB/RpiA_transferase-like"/>
</dbReference>
<keyword evidence="1" id="KW-0378">Hydrolase</keyword>
<dbReference type="RefSeq" id="WP_049744483.1">
    <property type="nucleotide sequence ID" value="NZ_CP012150.1"/>
</dbReference>
<dbReference type="PATRIC" id="fig|134601.6.peg.1979"/>
<feature type="domain" description="Glucosamine/galactosamine-6-phosphate isomerase" evidence="3">
    <location>
        <begin position="19"/>
        <end position="234"/>
    </location>
</feature>
<dbReference type="GO" id="GO:0019262">
    <property type="term" value="P:N-acetylneuraminate catabolic process"/>
    <property type="evidence" value="ECO:0007669"/>
    <property type="project" value="TreeGrafter"/>
</dbReference>
<dbReference type="Proteomes" id="UP000062255">
    <property type="component" value="Chromosome"/>
</dbReference>